<evidence type="ECO:0000259" key="6">
    <source>
        <dbReference type="Pfam" id="PF04932"/>
    </source>
</evidence>
<keyword evidence="2 5" id="KW-0812">Transmembrane</keyword>
<dbReference type="Pfam" id="PF04932">
    <property type="entry name" value="Wzy_C"/>
    <property type="match status" value="1"/>
</dbReference>
<feature type="transmembrane region" description="Helical" evidence="5">
    <location>
        <begin position="111"/>
        <end position="130"/>
    </location>
</feature>
<comment type="subcellular location">
    <subcellularLocation>
        <location evidence="1">Membrane</location>
        <topology evidence="1">Multi-pass membrane protein</topology>
    </subcellularLocation>
</comment>
<name>A0A2N3PT05_9PROT</name>
<evidence type="ECO:0000313" key="7">
    <source>
        <dbReference type="EMBL" id="PKU23538.1"/>
    </source>
</evidence>
<accession>A0A2N3PT05</accession>
<feature type="transmembrane region" description="Helical" evidence="5">
    <location>
        <begin position="172"/>
        <end position="194"/>
    </location>
</feature>
<keyword evidence="4 5" id="KW-0472">Membrane</keyword>
<feature type="transmembrane region" description="Helical" evidence="5">
    <location>
        <begin position="363"/>
        <end position="382"/>
    </location>
</feature>
<evidence type="ECO:0000313" key="8">
    <source>
        <dbReference type="Proteomes" id="UP000233293"/>
    </source>
</evidence>
<dbReference type="Proteomes" id="UP000233293">
    <property type="component" value="Unassembled WGS sequence"/>
</dbReference>
<evidence type="ECO:0000256" key="1">
    <source>
        <dbReference type="ARBA" id="ARBA00004141"/>
    </source>
</evidence>
<protein>
    <recommendedName>
        <fullName evidence="6">O-antigen ligase-related domain-containing protein</fullName>
    </recommendedName>
</protein>
<reference evidence="8" key="1">
    <citation type="submission" date="2017-12" db="EMBL/GenBank/DDBJ databases">
        <title>Draft genome sequence of Telmatospirillum siberiense 26-4b1T, an acidotolerant peatland alphaproteobacterium potentially involved in sulfur cycling.</title>
        <authorList>
            <person name="Hausmann B."/>
            <person name="Pjevac P."/>
            <person name="Schreck K."/>
            <person name="Herbold C.W."/>
            <person name="Daims H."/>
            <person name="Wagner M."/>
            <person name="Pester M."/>
            <person name="Loy A."/>
        </authorList>
    </citation>
    <scope>NUCLEOTIDE SEQUENCE [LARGE SCALE GENOMIC DNA]</scope>
    <source>
        <strain evidence="8">26-4b1</strain>
    </source>
</reference>
<feature type="transmembrane region" description="Helical" evidence="5">
    <location>
        <begin position="241"/>
        <end position="264"/>
    </location>
</feature>
<evidence type="ECO:0000256" key="5">
    <source>
        <dbReference type="SAM" id="Phobius"/>
    </source>
</evidence>
<evidence type="ECO:0000256" key="3">
    <source>
        <dbReference type="ARBA" id="ARBA00022989"/>
    </source>
</evidence>
<feature type="domain" description="O-antigen ligase-related" evidence="6">
    <location>
        <begin position="205"/>
        <end position="374"/>
    </location>
</feature>
<feature type="transmembrane region" description="Helical" evidence="5">
    <location>
        <begin position="420"/>
        <end position="439"/>
    </location>
</feature>
<proteinExistence type="predicted"/>
<sequence>MYSRPETNRGPSVTKQTIDTPEGAGISRLAEGVLFLAPLLSLQKALVMAPLLSLLSIILLFGMARAPSRWAPMGAAFRSQWPLTGLFAALALWILAACFWSFDALFSLRSLAMLIGTTVGGWVLTVLFAELPPARQARMVEALAAGLVLAGLVLLTLGVIERLCRIDIGRLFLNMDAATTVIAVLLWPTLAWLVRGGRRPVALVLFLVSLGGVGLAHDLAAKVALAGAGVTWLLARWRPGAVFGAIMVFSVAGCLLAPLAALHLPPSQESAEWEWLPSSAHHRLTIWSFTARHVAEHPLFGWGFDGARAIPDGKTRLPVARFKGCPGHGVPVEIPGLSRPAPADCVIWEEQLPLHPHDGWLQIWLELGAVGAGLTAFLLWRILDRLRRRKAEPIARAATAAALVAGLVVSSVSFGIWQSWWLSTLWGAAALTAPLLAPAKPK</sequence>
<keyword evidence="8" id="KW-1185">Reference proteome</keyword>
<comment type="caution">
    <text evidence="7">The sequence shown here is derived from an EMBL/GenBank/DDBJ whole genome shotgun (WGS) entry which is preliminary data.</text>
</comment>
<feature type="transmembrane region" description="Helical" evidence="5">
    <location>
        <begin position="142"/>
        <end position="160"/>
    </location>
</feature>
<feature type="transmembrane region" description="Helical" evidence="5">
    <location>
        <begin position="394"/>
        <end position="414"/>
    </location>
</feature>
<evidence type="ECO:0000256" key="2">
    <source>
        <dbReference type="ARBA" id="ARBA00022692"/>
    </source>
</evidence>
<gene>
    <name evidence="7" type="ORF">CWS72_15840</name>
</gene>
<dbReference type="AlphaFoldDB" id="A0A2N3PT05"/>
<evidence type="ECO:0000256" key="4">
    <source>
        <dbReference type="ARBA" id="ARBA00023136"/>
    </source>
</evidence>
<dbReference type="InterPro" id="IPR007016">
    <property type="entry name" value="O-antigen_ligase-rel_domated"/>
</dbReference>
<keyword evidence="3 5" id="KW-1133">Transmembrane helix</keyword>
<dbReference type="EMBL" id="PIUM01000019">
    <property type="protein sequence ID" value="PKU23538.1"/>
    <property type="molecule type" value="Genomic_DNA"/>
</dbReference>
<feature type="transmembrane region" description="Helical" evidence="5">
    <location>
        <begin position="45"/>
        <end position="63"/>
    </location>
</feature>
<feature type="transmembrane region" description="Helical" evidence="5">
    <location>
        <begin position="83"/>
        <end position="102"/>
    </location>
</feature>
<organism evidence="7 8">
    <name type="scientific">Telmatospirillum siberiense</name>
    <dbReference type="NCBI Taxonomy" id="382514"/>
    <lineage>
        <taxon>Bacteria</taxon>
        <taxon>Pseudomonadati</taxon>
        <taxon>Pseudomonadota</taxon>
        <taxon>Alphaproteobacteria</taxon>
        <taxon>Rhodospirillales</taxon>
        <taxon>Rhodospirillaceae</taxon>
        <taxon>Telmatospirillum</taxon>
    </lineage>
</organism>